<evidence type="ECO:0000256" key="2">
    <source>
        <dbReference type="SAM" id="SignalP"/>
    </source>
</evidence>
<evidence type="ECO:0000313" key="5">
    <source>
        <dbReference type="Proteomes" id="UP000245375"/>
    </source>
</evidence>
<feature type="chain" id="PRO_5015594346" evidence="2">
    <location>
        <begin position="36"/>
        <end position="281"/>
    </location>
</feature>
<dbReference type="GO" id="GO:0004553">
    <property type="term" value="F:hydrolase activity, hydrolyzing O-glycosyl compounds"/>
    <property type="evidence" value="ECO:0007669"/>
    <property type="project" value="InterPro"/>
</dbReference>
<dbReference type="PANTHER" id="PTHR10963">
    <property type="entry name" value="GLYCOSYL HYDROLASE-RELATED"/>
    <property type="match status" value="1"/>
</dbReference>
<name>A0A2U2X831_9FLAO</name>
<proteinExistence type="inferred from homology"/>
<dbReference type="Pfam" id="PF00722">
    <property type="entry name" value="Glyco_hydro_16"/>
    <property type="match status" value="1"/>
</dbReference>
<organism evidence="4 5">
    <name type="scientific">Algibacter marinivivus</name>
    <dbReference type="NCBI Taxonomy" id="2100723"/>
    <lineage>
        <taxon>Bacteria</taxon>
        <taxon>Pseudomonadati</taxon>
        <taxon>Bacteroidota</taxon>
        <taxon>Flavobacteriia</taxon>
        <taxon>Flavobacteriales</taxon>
        <taxon>Flavobacteriaceae</taxon>
        <taxon>Algibacter</taxon>
    </lineage>
</organism>
<reference evidence="5" key="3">
    <citation type="submission" date="2018-05" db="EMBL/GenBank/DDBJ databases">
        <authorList>
            <person name="Lu D."/>
        </authorList>
    </citation>
    <scope>NUCLEOTIDE SEQUENCE [LARGE SCALE GENOMIC DNA]</scope>
    <source>
        <strain evidence="5">ZY111</strain>
    </source>
</reference>
<dbReference type="OrthoDB" id="9809583at2"/>
<dbReference type="InterPro" id="IPR000757">
    <property type="entry name" value="Beta-glucanase-like"/>
</dbReference>
<evidence type="ECO:0000256" key="1">
    <source>
        <dbReference type="ARBA" id="ARBA00006865"/>
    </source>
</evidence>
<keyword evidence="4" id="KW-0378">Hydrolase</keyword>
<dbReference type="PROSITE" id="PS51762">
    <property type="entry name" value="GH16_2"/>
    <property type="match status" value="1"/>
</dbReference>
<protein>
    <submittedName>
        <fullName evidence="4">Glycosyl hydrolase family 16</fullName>
    </submittedName>
</protein>
<feature type="domain" description="GH16" evidence="3">
    <location>
        <begin position="33"/>
        <end position="281"/>
    </location>
</feature>
<dbReference type="InterPro" id="IPR050546">
    <property type="entry name" value="Glycosyl_Hydrlase_16"/>
</dbReference>
<dbReference type="GO" id="GO:0005975">
    <property type="term" value="P:carbohydrate metabolic process"/>
    <property type="evidence" value="ECO:0007669"/>
    <property type="project" value="InterPro"/>
</dbReference>
<comment type="similarity">
    <text evidence="1">Belongs to the glycosyl hydrolase 16 family.</text>
</comment>
<sequence>MLNQFKIKSQKAISNITLLKSLLLTVLLVSFSSCEENDDGPKGTTWQLLWSDEFNETGTLNDANWTYDLGAGGWGNNELQEYTNIADNVISEDGVLKIIAQKIPMNGYDAFTSARVKTLGLFSETYGRFEARIKTPSGAGIWPAFWLLGDSVETIGWPQCGEIDIMELVGQRPNIISGTIHGPGNFGTGGIGKTFGYANDRFDGGFHLFAIEWGVDYLDFYVDDNLYQRITPGDVEEWVFNEPFHIILNVAVGGNLVGFPTSSTPFPQTMEVDYVRVYKEL</sequence>
<feature type="signal peptide" evidence="2">
    <location>
        <begin position="1"/>
        <end position="35"/>
    </location>
</feature>
<reference evidence="4 5" key="1">
    <citation type="submission" date="2018-05" db="EMBL/GenBank/DDBJ databases">
        <title>Algibacter marinivivus sp. nov., isolated from sample around a algae.</title>
        <authorList>
            <person name="Zhong X."/>
        </authorList>
    </citation>
    <scope>NUCLEOTIDE SEQUENCE [LARGE SCALE GENOMIC DNA]</scope>
    <source>
        <strain evidence="4 5">ZY111</strain>
    </source>
</reference>
<accession>A0A2U2X831</accession>
<comment type="caution">
    <text evidence="4">The sequence shown here is derived from an EMBL/GenBank/DDBJ whole genome shotgun (WGS) entry which is preliminary data.</text>
</comment>
<keyword evidence="5" id="KW-1185">Reference proteome</keyword>
<dbReference type="Gene3D" id="2.60.120.200">
    <property type="match status" value="1"/>
</dbReference>
<dbReference type="EMBL" id="QFRI01000001">
    <property type="protein sequence ID" value="PWH83938.1"/>
    <property type="molecule type" value="Genomic_DNA"/>
</dbReference>
<dbReference type="CDD" id="cd08023">
    <property type="entry name" value="GH16_laminarinase_like"/>
    <property type="match status" value="1"/>
</dbReference>
<reference evidence="5" key="2">
    <citation type="submission" date="2018-05" db="EMBL/GenBank/DDBJ databases">
        <title>Algibacter marinivivus sp. nov., isolated from sample around a algae.</title>
        <authorList>
            <person name="Lu D."/>
        </authorList>
    </citation>
    <scope>NUCLEOTIDE SEQUENCE [LARGE SCALE GENOMIC DNA]</scope>
    <source>
        <strain evidence="5">ZY111</strain>
    </source>
</reference>
<gene>
    <name evidence="4" type="ORF">DIS18_05130</name>
</gene>
<evidence type="ECO:0000259" key="3">
    <source>
        <dbReference type="PROSITE" id="PS51762"/>
    </source>
</evidence>
<keyword evidence="2" id="KW-0732">Signal</keyword>
<dbReference type="RefSeq" id="WP_109351943.1">
    <property type="nucleotide sequence ID" value="NZ_QFRI01000001.1"/>
</dbReference>
<dbReference type="SUPFAM" id="SSF49899">
    <property type="entry name" value="Concanavalin A-like lectins/glucanases"/>
    <property type="match status" value="1"/>
</dbReference>
<dbReference type="PANTHER" id="PTHR10963:SF55">
    <property type="entry name" value="GLYCOSIDE HYDROLASE FAMILY 16 PROTEIN"/>
    <property type="match status" value="1"/>
</dbReference>
<evidence type="ECO:0000313" key="4">
    <source>
        <dbReference type="EMBL" id="PWH83938.1"/>
    </source>
</evidence>
<dbReference type="InterPro" id="IPR013320">
    <property type="entry name" value="ConA-like_dom_sf"/>
</dbReference>
<dbReference type="AlphaFoldDB" id="A0A2U2X831"/>
<dbReference type="PROSITE" id="PS51257">
    <property type="entry name" value="PROKAR_LIPOPROTEIN"/>
    <property type="match status" value="1"/>
</dbReference>
<dbReference type="Proteomes" id="UP000245375">
    <property type="component" value="Unassembled WGS sequence"/>
</dbReference>